<dbReference type="GO" id="GO:0016874">
    <property type="term" value="F:ligase activity"/>
    <property type="evidence" value="ECO:0007669"/>
    <property type="project" value="UniProtKB-KW"/>
</dbReference>
<name>A0A9W8XZS1_9PLEO</name>
<feature type="compositionally biased region" description="Basic and acidic residues" evidence="1">
    <location>
        <begin position="19"/>
        <end position="38"/>
    </location>
</feature>
<dbReference type="EMBL" id="JAPEUY010000021">
    <property type="protein sequence ID" value="KAJ4362525.1"/>
    <property type="molecule type" value="Genomic_DNA"/>
</dbReference>
<dbReference type="OrthoDB" id="27198at2759"/>
<organism evidence="2 3">
    <name type="scientific">Neocucurbitaria cava</name>
    <dbReference type="NCBI Taxonomy" id="798079"/>
    <lineage>
        <taxon>Eukaryota</taxon>
        <taxon>Fungi</taxon>
        <taxon>Dikarya</taxon>
        <taxon>Ascomycota</taxon>
        <taxon>Pezizomycotina</taxon>
        <taxon>Dothideomycetes</taxon>
        <taxon>Pleosporomycetidae</taxon>
        <taxon>Pleosporales</taxon>
        <taxon>Pleosporineae</taxon>
        <taxon>Cucurbitariaceae</taxon>
        <taxon>Neocucurbitaria</taxon>
    </lineage>
</organism>
<protein>
    <submittedName>
        <fullName evidence="2">Scaffold-type E3 ligase</fullName>
    </submittedName>
</protein>
<accession>A0A9W8XZS1</accession>
<evidence type="ECO:0000313" key="2">
    <source>
        <dbReference type="EMBL" id="KAJ4362525.1"/>
    </source>
</evidence>
<dbReference type="AlphaFoldDB" id="A0A9W8XZS1"/>
<keyword evidence="3" id="KW-1185">Reference proteome</keyword>
<evidence type="ECO:0000256" key="1">
    <source>
        <dbReference type="SAM" id="MobiDB-lite"/>
    </source>
</evidence>
<dbReference type="Gene3D" id="1.10.8.10">
    <property type="entry name" value="DNA helicase RuvA subunit, C-terminal domain"/>
    <property type="match status" value="1"/>
</dbReference>
<dbReference type="SUPFAM" id="SSF46934">
    <property type="entry name" value="UBA-like"/>
    <property type="match status" value="1"/>
</dbReference>
<keyword evidence="2" id="KW-0436">Ligase</keyword>
<reference evidence="2" key="1">
    <citation type="submission" date="2022-10" db="EMBL/GenBank/DDBJ databases">
        <title>Tapping the CABI collections for fungal endophytes: first genome assemblies for Collariella, Neodidymelliopsis, Ascochyta clinopodiicola, Didymella pomorum, Didymosphaeria variabile, Neocosmospora piperis and Neocucurbitaria cava.</title>
        <authorList>
            <person name="Hill R."/>
        </authorList>
    </citation>
    <scope>NUCLEOTIDE SEQUENCE</scope>
    <source>
        <strain evidence="2">IMI 356814</strain>
    </source>
</reference>
<dbReference type="Proteomes" id="UP001140560">
    <property type="component" value="Unassembled WGS sequence"/>
</dbReference>
<feature type="region of interest" description="Disordered" evidence="1">
    <location>
        <begin position="19"/>
        <end position="60"/>
    </location>
</feature>
<dbReference type="Pfam" id="PF14555">
    <property type="entry name" value="UBA_4"/>
    <property type="match status" value="1"/>
</dbReference>
<gene>
    <name evidence="2" type="primary">DCN1_2</name>
    <name evidence="2" type="ORF">N0V83_010619</name>
</gene>
<dbReference type="InterPro" id="IPR009060">
    <property type="entry name" value="UBA-like_sf"/>
</dbReference>
<proteinExistence type="predicted"/>
<comment type="caution">
    <text evidence="2">The sequence shown here is derived from an EMBL/GenBank/DDBJ whole genome shotgun (WGS) entry which is preliminary data.</text>
</comment>
<evidence type="ECO:0000313" key="3">
    <source>
        <dbReference type="Proteomes" id="UP001140560"/>
    </source>
</evidence>
<sequence length="158" mass="17577">MIHLRALARCILCSSTRTEIDNNPHELPSRPKAKDPREGPCTPEQDPHSRLTSQPGATLEALQRVVRDTDGAEELNELMPPKRKYHDAAIADMARPQDKKAKTTPKKGKKATAAAEDVYSSHQKAAIAQFISFTNIDRNTAIRVLKNNGWDTQNAVNR</sequence>
<feature type="region of interest" description="Disordered" evidence="1">
    <location>
        <begin position="80"/>
        <end position="115"/>
    </location>
</feature>